<dbReference type="KEGG" id="gog:C1280_33085"/>
<organism evidence="5 23">
    <name type="scientific">Gemmata obscuriglobus</name>
    <dbReference type="NCBI Taxonomy" id="114"/>
    <lineage>
        <taxon>Bacteria</taxon>
        <taxon>Pseudomonadati</taxon>
        <taxon>Planctomycetota</taxon>
        <taxon>Planctomycetia</taxon>
        <taxon>Gemmatales</taxon>
        <taxon>Gemmataceae</taxon>
        <taxon>Gemmata</taxon>
    </lineage>
</organism>
<dbReference type="KEGG" id="gog:C1280_14290"/>
<evidence type="ECO:0000313" key="14">
    <source>
        <dbReference type="EMBL" id="AWM38944.1"/>
    </source>
</evidence>
<evidence type="ECO:0000313" key="23">
    <source>
        <dbReference type="Proteomes" id="UP000245802"/>
    </source>
</evidence>
<evidence type="ECO:0000313" key="5">
    <source>
        <dbReference type="EMBL" id="AWM37037.1"/>
    </source>
</evidence>
<evidence type="ECO:0000313" key="8">
    <source>
        <dbReference type="EMBL" id="AWM37084.1"/>
    </source>
</evidence>
<evidence type="ECO:0000313" key="20">
    <source>
        <dbReference type="EMBL" id="AWM41361.1"/>
    </source>
</evidence>
<dbReference type="PROSITE" id="PS50994">
    <property type="entry name" value="INTEGRASE"/>
    <property type="match status" value="1"/>
</dbReference>
<dbReference type="EMBL" id="CP025958">
    <property type="protein sequence ID" value="AWM37080.1"/>
    <property type="molecule type" value="Genomic_DNA"/>
</dbReference>
<evidence type="ECO:0000313" key="16">
    <source>
        <dbReference type="EMBL" id="AWM40110.1"/>
    </source>
</evidence>
<dbReference type="KEGG" id="gog:C1280_30985"/>
<dbReference type="InterPro" id="IPR036397">
    <property type="entry name" value="RNaseH_sf"/>
</dbReference>
<dbReference type="KEGG" id="gog:C1280_25380"/>
<dbReference type="GO" id="GO:0015074">
    <property type="term" value="P:DNA integration"/>
    <property type="evidence" value="ECO:0007669"/>
    <property type="project" value="InterPro"/>
</dbReference>
<dbReference type="InterPro" id="IPR001584">
    <property type="entry name" value="Integrase_cat-core"/>
</dbReference>
<dbReference type="InterPro" id="IPR009057">
    <property type="entry name" value="Homeodomain-like_sf"/>
</dbReference>
<dbReference type="InterPro" id="IPR025948">
    <property type="entry name" value="HTH-like_dom"/>
</dbReference>
<dbReference type="KEGG" id="gog:C1280_08190"/>
<dbReference type="SUPFAM" id="SSF53098">
    <property type="entry name" value="Ribonuclease H-like"/>
    <property type="match status" value="1"/>
</dbReference>
<dbReference type="PANTHER" id="PTHR46889">
    <property type="entry name" value="TRANSPOSASE INSF FOR INSERTION SEQUENCE IS3B-RELATED"/>
    <property type="match status" value="1"/>
</dbReference>
<dbReference type="Pfam" id="PF00665">
    <property type="entry name" value="rve"/>
    <property type="match status" value="1"/>
</dbReference>
<evidence type="ECO:0000313" key="17">
    <source>
        <dbReference type="EMBL" id="AWM40282.1"/>
    </source>
</evidence>
<dbReference type="Gene3D" id="3.30.420.10">
    <property type="entry name" value="Ribonuclease H-like superfamily/Ribonuclease H"/>
    <property type="match status" value="1"/>
</dbReference>
<dbReference type="EMBL" id="CP025958">
    <property type="protein sequence ID" value="AWM38487.1"/>
    <property type="molecule type" value="Genomic_DNA"/>
</dbReference>
<evidence type="ECO:0000313" key="22">
    <source>
        <dbReference type="EMBL" id="AWM41970.1"/>
    </source>
</evidence>
<reference evidence="5 23" key="1">
    <citation type="submission" date="2018-01" db="EMBL/GenBank/DDBJ databases">
        <title>G. obscuriglobus.</title>
        <authorList>
            <person name="Franke J."/>
            <person name="Blomberg W."/>
            <person name="Selmecki A."/>
        </authorList>
    </citation>
    <scope>NUCLEOTIDE SEQUENCE [LARGE SCALE GENOMIC DNA]</scope>
    <source>
        <strain evidence="5 23">DSM 5831</strain>
    </source>
</reference>
<dbReference type="Proteomes" id="UP000245802">
    <property type="component" value="Chromosome"/>
</dbReference>
<protein>
    <submittedName>
        <fullName evidence="5">IS3 family transposase</fullName>
    </submittedName>
</protein>
<evidence type="ECO:0000313" key="13">
    <source>
        <dbReference type="EMBL" id="AWM38821.1"/>
    </source>
</evidence>
<dbReference type="EMBL" id="CP025958">
    <property type="protein sequence ID" value="AWM37001.1"/>
    <property type="molecule type" value="Genomic_DNA"/>
</dbReference>
<dbReference type="EMBL" id="CP025958">
    <property type="protein sequence ID" value="AWM37532.1"/>
    <property type="molecule type" value="Genomic_DNA"/>
</dbReference>
<dbReference type="InterPro" id="IPR050900">
    <property type="entry name" value="Transposase_IS3/IS150/IS904"/>
</dbReference>
<dbReference type="EMBL" id="CP025958">
    <property type="protein sequence ID" value="AWM40004.1"/>
    <property type="molecule type" value="Genomic_DNA"/>
</dbReference>
<proteinExistence type="predicted"/>
<dbReference type="KEGG" id="gog:C1280_16825"/>
<dbReference type="InterPro" id="IPR002514">
    <property type="entry name" value="Transposase_8"/>
</dbReference>
<dbReference type="KEGG" id="gog:C1280_08390"/>
<dbReference type="EMBL" id="CP025958">
    <property type="protein sequence ID" value="AWM41895.1"/>
    <property type="molecule type" value="Genomic_DNA"/>
</dbReference>
<evidence type="ECO:0000313" key="2">
    <source>
        <dbReference type="EMBL" id="AWM35614.1"/>
    </source>
</evidence>
<dbReference type="KEGG" id="gog:C1280_26945"/>
<evidence type="ECO:0000313" key="18">
    <source>
        <dbReference type="EMBL" id="AWM40400.1"/>
    </source>
</evidence>
<evidence type="ECO:0000313" key="15">
    <source>
        <dbReference type="EMBL" id="AWM40004.1"/>
    </source>
</evidence>
<dbReference type="KEGG" id="gog:C1280_06690"/>
<dbReference type="KEGG" id="gog:C1280_36155"/>
<dbReference type="KEGG" id="gog:C1280_36575"/>
<dbReference type="NCBIfam" id="NF033516">
    <property type="entry name" value="transpos_IS3"/>
    <property type="match status" value="1"/>
</dbReference>
<dbReference type="KEGG" id="gog:C1280_13330"/>
<evidence type="ECO:0000259" key="1">
    <source>
        <dbReference type="PROSITE" id="PS50994"/>
    </source>
</evidence>
<evidence type="ECO:0000313" key="9">
    <source>
        <dbReference type="EMBL" id="AWM37532.1"/>
    </source>
</evidence>
<dbReference type="EMBL" id="CP025958">
    <property type="protein sequence ID" value="AWM37084.1"/>
    <property type="molecule type" value="Genomic_DNA"/>
</dbReference>
<evidence type="ECO:0000313" key="21">
    <source>
        <dbReference type="EMBL" id="AWM41895.1"/>
    </source>
</evidence>
<dbReference type="SUPFAM" id="SSF46689">
    <property type="entry name" value="Homeodomain-like"/>
    <property type="match status" value="1"/>
</dbReference>
<evidence type="ECO:0000313" key="6">
    <source>
        <dbReference type="EMBL" id="AWM37054.1"/>
    </source>
</evidence>
<gene>
    <name evidence="2" type="ORF">C1280_00290</name>
    <name evidence="3" type="ORF">C1280_06690</name>
    <name evidence="4" type="ORF">C1280_08190</name>
    <name evidence="5" type="ORF">C1280_08390</name>
    <name evidence="6" type="ORF">C1280_08485</name>
    <name evidence="7" type="ORF">C1280_08615</name>
    <name evidence="8" type="ORF">C1280_08640</name>
    <name evidence="9" type="ORF">C1280_11250</name>
    <name evidence="10" type="ORF">C1280_13330</name>
    <name evidence="11" type="ORF">C1280_14290</name>
    <name evidence="12" type="ORF">C1280_16825</name>
    <name evidence="13" type="ORF">C1280_18740</name>
    <name evidence="14" type="ORF">C1280_19435</name>
    <name evidence="15" type="ORF">C1280_25380</name>
    <name evidence="16" type="ORF">C1280_25965</name>
    <name evidence="17" type="ORF">C1280_26945</name>
    <name evidence="18" type="ORF">C1280_27715</name>
    <name evidence="19" type="ORF">C1280_30985</name>
    <name evidence="20" type="ORF">C1280_33085</name>
    <name evidence="21" type="ORF">C1280_36155</name>
    <name evidence="22" type="ORF">C1280_36575</name>
</gene>
<dbReference type="KEGG" id="gog:C1280_25965"/>
<dbReference type="Pfam" id="PF01527">
    <property type="entry name" value="HTH_Tnp_1"/>
    <property type="match status" value="1"/>
</dbReference>
<dbReference type="EMBL" id="CP025958">
    <property type="protein sequence ID" value="AWM41361.1"/>
    <property type="molecule type" value="Genomic_DNA"/>
</dbReference>
<dbReference type="AlphaFoldDB" id="A0A2Z3GZW5"/>
<dbReference type="GO" id="GO:0006313">
    <property type="term" value="P:DNA transposition"/>
    <property type="evidence" value="ECO:0007669"/>
    <property type="project" value="InterPro"/>
</dbReference>
<dbReference type="KEGG" id="gog:C1280_00290"/>
<dbReference type="PANTHER" id="PTHR46889:SF7">
    <property type="entry name" value="TRANSPOSASE FOR INSERTION SEQUENCE ELEMENT IS904"/>
    <property type="match status" value="1"/>
</dbReference>
<evidence type="ECO:0000313" key="7">
    <source>
        <dbReference type="EMBL" id="AWM37080.1"/>
    </source>
</evidence>
<evidence type="ECO:0000313" key="10">
    <source>
        <dbReference type="EMBL" id="AWM37882.1"/>
    </source>
</evidence>
<dbReference type="KEGG" id="gog:C1280_08640"/>
<dbReference type="EMBL" id="CP025958">
    <property type="protein sequence ID" value="AWM40972.1"/>
    <property type="molecule type" value="Genomic_DNA"/>
</dbReference>
<dbReference type="KEGG" id="gog:C1280_11250"/>
<accession>A0A2Z3GZW5</accession>
<feature type="domain" description="Integrase catalytic" evidence="1">
    <location>
        <begin position="199"/>
        <end position="369"/>
    </location>
</feature>
<evidence type="ECO:0000313" key="19">
    <source>
        <dbReference type="EMBL" id="AWM40972.1"/>
    </source>
</evidence>
<dbReference type="KEGG" id="gog:C1280_08485"/>
<evidence type="ECO:0000313" key="12">
    <source>
        <dbReference type="EMBL" id="AWM38487.1"/>
    </source>
</evidence>
<dbReference type="InterPro" id="IPR048020">
    <property type="entry name" value="Transpos_IS3"/>
</dbReference>
<dbReference type="EMBL" id="CP025958">
    <property type="protein sequence ID" value="AWM41970.1"/>
    <property type="molecule type" value="Genomic_DNA"/>
</dbReference>
<dbReference type="EMBL" id="CP025958">
    <property type="protein sequence ID" value="AWM38045.1"/>
    <property type="molecule type" value="Genomic_DNA"/>
</dbReference>
<dbReference type="EMBL" id="CP025958">
    <property type="protein sequence ID" value="AWM36738.1"/>
    <property type="molecule type" value="Genomic_DNA"/>
</dbReference>
<keyword evidence="23" id="KW-1185">Reference proteome</keyword>
<dbReference type="EMBL" id="CP025958">
    <property type="protein sequence ID" value="AWM40110.1"/>
    <property type="molecule type" value="Genomic_DNA"/>
</dbReference>
<evidence type="ECO:0000313" key="3">
    <source>
        <dbReference type="EMBL" id="AWM36738.1"/>
    </source>
</evidence>
<dbReference type="EMBL" id="CP025958">
    <property type="protein sequence ID" value="AWM37882.1"/>
    <property type="molecule type" value="Genomic_DNA"/>
</dbReference>
<dbReference type="InterPro" id="IPR012337">
    <property type="entry name" value="RNaseH-like_sf"/>
</dbReference>
<dbReference type="KEGG" id="gog:C1280_19435"/>
<name>A0A2Z3GZW5_9BACT</name>
<dbReference type="GO" id="GO:0004803">
    <property type="term" value="F:transposase activity"/>
    <property type="evidence" value="ECO:0007669"/>
    <property type="project" value="InterPro"/>
</dbReference>
<dbReference type="OrthoDB" id="289367at2"/>
<dbReference type="EMBL" id="CP025958">
    <property type="protein sequence ID" value="AWM35614.1"/>
    <property type="molecule type" value="Genomic_DNA"/>
</dbReference>
<evidence type="ECO:0000313" key="11">
    <source>
        <dbReference type="EMBL" id="AWM38045.1"/>
    </source>
</evidence>
<dbReference type="KEGG" id="gog:C1280_18740"/>
<dbReference type="KEGG" id="gog:C1280_08615"/>
<dbReference type="EMBL" id="CP025958">
    <property type="protein sequence ID" value="AWM38821.1"/>
    <property type="molecule type" value="Genomic_DNA"/>
</dbReference>
<dbReference type="Pfam" id="PF13276">
    <property type="entry name" value="HTH_21"/>
    <property type="match status" value="1"/>
</dbReference>
<dbReference type="EMBL" id="CP025958">
    <property type="protein sequence ID" value="AWM37054.1"/>
    <property type="molecule type" value="Genomic_DNA"/>
</dbReference>
<dbReference type="EMBL" id="CP025958">
    <property type="protein sequence ID" value="AWM37037.1"/>
    <property type="molecule type" value="Genomic_DNA"/>
</dbReference>
<dbReference type="EMBL" id="CP025958">
    <property type="protein sequence ID" value="AWM40400.1"/>
    <property type="molecule type" value="Genomic_DNA"/>
</dbReference>
<dbReference type="EMBL" id="CP025958">
    <property type="protein sequence ID" value="AWM40282.1"/>
    <property type="molecule type" value="Genomic_DNA"/>
</dbReference>
<dbReference type="GO" id="GO:0003677">
    <property type="term" value="F:DNA binding"/>
    <property type="evidence" value="ECO:0007669"/>
    <property type="project" value="InterPro"/>
</dbReference>
<dbReference type="EMBL" id="CP025958">
    <property type="protein sequence ID" value="AWM38944.1"/>
    <property type="molecule type" value="Genomic_DNA"/>
</dbReference>
<dbReference type="KEGG" id="gog:C1280_27715"/>
<evidence type="ECO:0000313" key="4">
    <source>
        <dbReference type="EMBL" id="AWM37001.1"/>
    </source>
</evidence>
<sequence>MAGKRKSHSAAFKAQVALAALKGDKTINELASQHGVHPTLIHGWKKQLLTGAEAVFASGAKGTGPPEDKTTELYEQIGRLKVELDWVKKKSRPPSAEAKRARIEAEHPELSVRRQCELIGLNRSTVYYEPTPESAENLTLMRLIDEQYTTCPFYGSRRLAAWLGTQGHEVNRKRVQRLLRIMGLEALYPKPKLSVGSGHKVYPYLLRGVAIDRVHQVWSTDITYIPMPTGFMYLAATMDWFSRYVVAWRLSNTLDGSFCQDMLEEALGRGKPEVFNTDQGVQFTAAAWVGRLERAGVAVSMDGRGRCLDNVFVERLWRSVKYEDVYLKGYESVPALESGLRAYFGFYNTERLHQSLDYRTPAQVYGVGATKAPTKQ</sequence>